<sequence>MTTVVKDLSSMSSSLALNDAQKTVSDNMKFISGEIDSFFGKGFAKANPSLVAELTKAISIEFNTTIQASVKTQLNDL</sequence>
<accession>A0ABV1LAR0</accession>
<evidence type="ECO:0000313" key="1">
    <source>
        <dbReference type="EMBL" id="MEQ5348814.1"/>
    </source>
</evidence>
<comment type="caution">
    <text evidence="1">The sequence shown here is derived from an EMBL/GenBank/DDBJ whole genome shotgun (WGS) entry which is preliminary data.</text>
</comment>
<evidence type="ECO:0000313" key="2">
    <source>
        <dbReference type="Proteomes" id="UP001436462"/>
    </source>
</evidence>
<dbReference type="RefSeq" id="WP_109391248.1">
    <property type="nucleotide sequence ID" value="NZ_JBEEWF010000007.1"/>
</dbReference>
<dbReference type="Proteomes" id="UP001436462">
    <property type="component" value="Unassembled WGS sequence"/>
</dbReference>
<keyword evidence="2" id="KW-1185">Reference proteome</keyword>
<proteinExistence type="predicted"/>
<name>A0ABV1LAR0_9GAMM</name>
<protein>
    <recommendedName>
        <fullName evidence="3">Phage tail tape measure protein</fullName>
    </recommendedName>
</protein>
<gene>
    <name evidence="1" type="ORF">ABN253_11530</name>
</gene>
<reference evidence="1 2" key="1">
    <citation type="submission" date="2024-04" db="EMBL/GenBank/DDBJ databases">
        <title>Role of Flies in the Dissemination of Carbapenem-Resistant Enterobacteriaceae (CRE): An Epidemiological and Genomic Study in China.</title>
        <authorList>
            <person name="Kaichao C."/>
            <person name="Zhang R."/>
            <person name="Chen S."/>
        </authorList>
    </citation>
    <scope>NUCLEOTIDE SEQUENCE [LARGE SCALE GENOMIC DNA]</scope>
    <source>
        <strain evidence="2">fly-1011</strain>
    </source>
</reference>
<organism evidence="1 2">
    <name type="scientific">Proteus genomosp. 6</name>
    <dbReference type="NCBI Taxonomy" id="1311820"/>
    <lineage>
        <taxon>Bacteria</taxon>
        <taxon>Pseudomonadati</taxon>
        <taxon>Pseudomonadota</taxon>
        <taxon>Gammaproteobacteria</taxon>
        <taxon>Enterobacterales</taxon>
        <taxon>Morganellaceae</taxon>
        <taxon>Proteus</taxon>
    </lineage>
</organism>
<evidence type="ECO:0008006" key="3">
    <source>
        <dbReference type="Google" id="ProtNLM"/>
    </source>
</evidence>
<dbReference type="EMBL" id="JBEEWF010000007">
    <property type="protein sequence ID" value="MEQ5348814.1"/>
    <property type="molecule type" value="Genomic_DNA"/>
</dbReference>